<feature type="compositionally biased region" description="Low complexity" evidence="1">
    <location>
        <begin position="101"/>
        <end position="144"/>
    </location>
</feature>
<gene>
    <name evidence="2" type="ORF">BS50DRAFT_582453</name>
</gene>
<organism evidence="2 3">
    <name type="scientific">Corynespora cassiicola Philippines</name>
    <dbReference type="NCBI Taxonomy" id="1448308"/>
    <lineage>
        <taxon>Eukaryota</taxon>
        <taxon>Fungi</taxon>
        <taxon>Dikarya</taxon>
        <taxon>Ascomycota</taxon>
        <taxon>Pezizomycotina</taxon>
        <taxon>Dothideomycetes</taxon>
        <taxon>Pleosporomycetidae</taxon>
        <taxon>Pleosporales</taxon>
        <taxon>Corynesporascaceae</taxon>
        <taxon>Corynespora</taxon>
    </lineage>
</organism>
<feature type="compositionally biased region" description="Low complexity" evidence="1">
    <location>
        <begin position="71"/>
        <end position="85"/>
    </location>
</feature>
<reference evidence="2 3" key="1">
    <citation type="journal article" date="2018" name="Front. Microbiol.">
        <title>Genome-Wide Analysis of Corynespora cassiicola Leaf Fall Disease Putative Effectors.</title>
        <authorList>
            <person name="Lopez D."/>
            <person name="Ribeiro S."/>
            <person name="Label P."/>
            <person name="Fumanal B."/>
            <person name="Venisse J.S."/>
            <person name="Kohler A."/>
            <person name="de Oliveira R.R."/>
            <person name="Labutti K."/>
            <person name="Lipzen A."/>
            <person name="Lail K."/>
            <person name="Bauer D."/>
            <person name="Ohm R.A."/>
            <person name="Barry K.W."/>
            <person name="Spatafora J."/>
            <person name="Grigoriev I.V."/>
            <person name="Martin F.M."/>
            <person name="Pujade-Renaud V."/>
        </authorList>
    </citation>
    <scope>NUCLEOTIDE SEQUENCE [LARGE SCALE GENOMIC DNA]</scope>
    <source>
        <strain evidence="2 3">Philippines</strain>
    </source>
</reference>
<dbReference type="AlphaFoldDB" id="A0A2T2P575"/>
<accession>A0A2T2P575</accession>
<sequence>MPSQDGHDDGSRRRQQESGNGSYWQDQAADSSRSYSDRRHPYTSPDWQAVPRPWGTINPNTYRAIQDPALHSSSGSHHAQGHSHSMMTQAYEAPYAHAHPPALYSHLHPSSGPSSSSHQHGHQYNYPSPAAPSSSYTAAAPPNTRRITLSSLHALDQHRRPTSTMSAWARESQRDGPYNAVGYVESERRRQQRRQRQRPYHGDEYDYDESASDYE</sequence>
<evidence type="ECO:0000313" key="3">
    <source>
        <dbReference type="Proteomes" id="UP000240883"/>
    </source>
</evidence>
<keyword evidence="3" id="KW-1185">Reference proteome</keyword>
<feature type="region of interest" description="Disordered" evidence="1">
    <location>
        <begin position="1"/>
        <end position="86"/>
    </location>
</feature>
<dbReference type="EMBL" id="KZ678129">
    <property type="protein sequence ID" value="PSN72830.1"/>
    <property type="molecule type" value="Genomic_DNA"/>
</dbReference>
<feature type="compositionally biased region" description="Basic residues" evidence="1">
    <location>
        <begin position="190"/>
        <end position="199"/>
    </location>
</feature>
<feature type="compositionally biased region" description="Acidic residues" evidence="1">
    <location>
        <begin position="205"/>
        <end position="215"/>
    </location>
</feature>
<evidence type="ECO:0000256" key="1">
    <source>
        <dbReference type="SAM" id="MobiDB-lite"/>
    </source>
</evidence>
<feature type="compositionally biased region" description="Low complexity" evidence="1">
    <location>
        <begin position="25"/>
        <end position="34"/>
    </location>
</feature>
<proteinExistence type="predicted"/>
<dbReference type="Proteomes" id="UP000240883">
    <property type="component" value="Unassembled WGS sequence"/>
</dbReference>
<feature type="region of interest" description="Disordered" evidence="1">
    <location>
        <begin position="101"/>
        <end position="215"/>
    </location>
</feature>
<name>A0A2T2P575_CORCC</name>
<protein>
    <submittedName>
        <fullName evidence="2">Uncharacterized protein</fullName>
    </submittedName>
</protein>
<evidence type="ECO:0000313" key="2">
    <source>
        <dbReference type="EMBL" id="PSN72830.1"/>
    </source>
</evidence>
<feature type="compositionally biased region" description="Basic and acidic residues" evidence="1">
    <location>
        <begin position="1"/>
        <end position="16"/>
    </location>
</feature>